<feature type="transmembrane region" description="Helical" evidence="1">
    <location>
        <begin position="27"/>
        <end position="47"/>
    </location>
</feature>
<keyword evidence="3" id="KW-1185">Reference proteome</keyword>
<feature type="transmembrane region" description="Helical" evidence="1">
    <location>
        <begin position="91"/>
        <end position="109"/>
    </location>
</feature>
<protein>
    <submittedName>
        <fullName evidence="2">Uncharacterized protein</fullName>
    </submittedName>
</protein>
<evidence type="ECO:0000313" key="2">
    <source>
        <dbReference type="EMBL" id="GAA4013257.1"/>
    </source>
</evidence>
<accession>A0ABP7SKZ6</accession>
<evidence type="ECO:0000256" key="1">
    <source>
        <dbReference type="SAM" id="Phobius"/>
    </source>
</evidence>
<sequence length="110" mass="12402">MGYRQSNFDPLATKRHVHPIVRPFDRWQWFGAFAEIVALTLFVLWLAGRAKLLPSAFSLDSMAFALSFLFGGTFLLRRDPELAPGEIGDRIWHLIATLLGFALLPLAFAL</sequence>
<keyword evidence="1" id="KW-0812">Transmembrane</keyword>
<feature type="transmembrane region" description="Helical" evidence="1">
    <location>
        <begin position="59"/>
        <end position="76"/>
    </location>
</feature>
<name>A0ABP7SKZ6_9SPHN</name>
<keyword evidence="1" id="KW-1133">Transmembrane helix</keyword>
<reference evidence="3" key="1">
    <citation type="journal article" date="2019" name="Int. J. Syst. Evol. Microbiol.">
        <title>The Global Catalogue of Microorganisms (GCM) 10K type strain sequencing project: providing services to taxonomists for standard genome sequencing and annotation.</title>
        <authorList>
            <consortium name="The Broad Institute Genomics Platform"/>
            <consortium name="The Broad Institute Genome Sequencing Center for Infectious Disease"/>
            <person name="Wu L."/>
            <person name="Ma J."/>
        </authorList>
    </citation>
    <scope>NUCLEOTIDE SEQUENCE [LARGE SCALE GENOMIC DNA]</scope>
    <source>
        <strain evidence="3">JCM 17563</strain>
    </source>
</reference>
<organism evidence="2 3">
    <name type="scientific">Sphingomonas swuensis</name>
    <dbReference type="NCBI Taxonomy" id="977800"/>
    <lineage>
        <taxon>Bacteria</taxon>
        <taxon>Pseudomonadati</taxon>
        <taxon>Pseudomonadota</taxon>
        <taxon>Alphaproteobacteria</taxon>
        <taxon>Sphingomonadales</taxon>
        <taxon>Sphingomonadaceae</taxon>
        <taxon>Sphingomonas</taxon>
    </lineage>
</organism>
<dbReference type="EMBL" id="BAABBQ010000001">
    <property type="protein sequence ID" value="GAA4013257.1"/>
    <property type="molecule type" value="Genomic_DNA"/>
</dbReference>
<comment type="caution">
    <text evidence="2">The sequence shown here is derived from an EMBL/GenBank/DDBJ whole genome shotgun (WGS) entry which is preliminary data.</text>
</comment>
<gene>
    <name evidence="2" type="ORF">GCM10022280_09320</name>
</gene>
<dbReference type="RefSeq" id="WP_344706217.1">
    <property type="nucleotide sequence ID" value="NZ_BAABBQ010000001.1"/>
</dbReference>
<dbReference type="Proteomes" id="UP001500235">
    <property type="component" value="Unassembled WGS sequence"/>
</dbReference>
<keyword evidence="1" id="KW-0472">Membrane</keyword>
<evidence type="ECO:0000313" key="3">
    <source>
        <dbReference type="Proteomes" id="UP001500235"/>
    </source>
</evidence>
<proteinExistence type="predicted"/>